<dbReference type="InterPro" id="IPR003615">
    <property type="entry name" value="HNH_nuc"/>
</dbReference>
<evidence type="ECO:0000259" key="1">
    <source>
        <dbReference type="Pfam" id="PF13391"/>
    </source>
</evidence>
<keyword evidence="3" id="KW-1185">Reference proteome</keyword>
<feature type="domain" description="HNH nuclease" evidence="1">
    <location>
        <begin position="181"/>
        <end position="277"/>
    </location>
</feature>
<protein>
    <recommendedName>
        <fullName evidence="1">HNH nuclease domain-containing protein</fullName>
    </recommendedName>
</protein>
<dbReference type="Pfam" id="PF13391">
    <property type="entry name" value="HNH_2"/>
    <property type="match status" value="1"/>
</dbReference>
<proteinExistence type="predicted"/>
<dbReference type="OrthoDB" id="3163863at2759"/>
<dbReference type="AlphaFoldDB" id="A0A4Y7Q5H5"/>
<reference evidence="2 3" key="1">
    <citation type="submission" date="2018-06" db="EMBL/GenBank/DDBJ databases">
        <title>A transcriptomic atlas of mushroom development highlights an independent origin of complex multicellularity.</title>
        <authorList>
            <consortium name="DOE Joint Genome Institute"/>
            <person name="Krizsan K."/>
            <person name="Almasi E."/>
            <person name="Merenyi Z."/>
            <person name="Sahu N."/>
            <person name="Viragh M."/>
            <person name="Koszo T."/>
            <person name="Mondo S."/>
            <person name="Kiss B."/>
            <person name="Balint B."/>
            <person name="Kues U."/>
            <person name="Barry K."/>
            <person name="Hegedus J.C."/>
            <person name="Henrissat B."/>
            <person name="Johnson J."/>
            <person name="Lipzen A."/>
            <person name="Ohm R."/>
            <person name="Nagy I."/>
            <person name="Pangilinan J."/>
            <person name="Yan J."/>
            <person name="Xiong Y."/>
            <person name="Grigoriev I.V."/>
            <person name="Hibbett D.S."/>
            <person name="Nagy L.G."/>
        </authorList>
    </citation>
    <scope>NUCLEOTIDE SEQUENCE [LARGE SCALE GENOMIC DNA]</scope>
    <source>
        <strain evidence="2 3">SZMC22713</strain>
    </source>
</reference>
<dbReference type="VEuPathDB" id="FungiDB:BD410DRAFT_748283"/>
<dbReference type="EMBL" id="ML170174">
    <property type="protein sequence ID" value="TDL22561.1"/>
    <property type="molecule type" value="Genomic_DNA"/>
</dbReference>
<sequence length="399" mass="44503">MAHNRNDSLRSLTSISSRSSVETYESLKEEITAVERSQIELQELVTAAEKVVKDKLAPNPQSTYTYKKASDKISVKLDAVMSAILTHAEECGGEHGLRYVASVIVACSQKESDADVVKALAAVGTTWLTHLLFIFKTSRSHESQPNKDPHELATPTLENTASHVGGDSFQEDVLKRDGYTCVLTGFQDFSHPAPTDNTLSLGLEASHILRRSIGNFDPDHKSDSFKSAVTTFDILVNFSHLSVDKLEELHSHLDDPSNGMMLERNAHDAFDKFYWCLKQTKTNDVYTLHIYKPGGIIRKPEDNLVVFKDKSDDFKSSSTRKRSRAIPLPDPHYLAIQAAIAGILHMSGAGKFFDELLDRYKDDEGKVPPVQSWQELENLMLEGLLTESVAESFRSVKVY</sequence>
<dbReference type="Proteomes" id="UP000294933">
    <property type="component" value="Unassembled WGS sequence"/>
</dbReference>
<accession>A0A4Y7Q5H5</accession>
<evidence type="ECO:0000313" key="2">
    <source>
        <dbReference type="EMBL" id="TDL22561.1"/>
    </source>
</evidence>
<gene>
    <name evidence="2" type="ORF">BD410DRAFT_748283</name>
</gene>
<dbReference type="STRING" id="50990.A0A4Y7Q5H5"/>
<evidence type="ECO:0000313" key="3">
    <source>
        <dbReference type="Proteomes" id="UP000294933"/>
    </source>
</evidence>
<name>A0A4Y7Q5H5_9AGAM</name>
<organism evidence="2 3">
    <name type="scientific">Rickenella mellea</name>
    <dbReference type="NCBI Taxonomy" id="50990"/>
    <lineage>
        <taxon>Eukaryota</taxon>
        <taxon>Fungi</taxon>
        <taxon>Dikarya</taxon>
        <taxon>Basidiomycota</taxon>
        <taxon>Agaricomycotina</taxon>
        <taxon>Agaricomycetes</taxon>
        <taxon>Hymenochaetales</taxon>
        <taxon>Rickenellaceae</taxon>
        <taxon>Rickenella</taxon>
    </lineage>
</organism>